<reference evidence="1 2" key="1">
    <citation type="submission" date="2016-10" db="EMBL/GenBank/DDBJ databases">
        <authorList>
            <person name="de Groot N.N."/>
        </authorList>
    </citation>
    <scope>NUCLEOTIDE SEQUENCE [LARGE SCALE GENOMIC DNA]</scope>
    <source>
        <strain evidence="1 2">PYCC 4715</strain>
    </source>
</reference>
<dbReference type="EMBL" id="LT635766">
    <property type="protein sequence ID" value="SGZ54549.1"/>
    <property type="molecule type" value="Genomic_DNA"/>
</dbReference>
<evidence type="ECO:0000313" key="1">
    <source>
        <dbReference type="EMBL" id="SGZ54549.1"/>
    </source>
</evidence>
<name>A0A1L0GE11_9ASCO</name>
<gene>
    <name evidence="1" type="ORF">SAMEA4029009_CIC11G00000002181</name>
</gene>
<accession>A0A1L0GE11</accession>
<dbReference type="AlphaFoldDB" id="A0A1L0GE11"/>
<dbReference type="Proteomes" id="UP000182259">
    <property type="component" value="Chromosome III"/>
</dbReference>
<evidence type="ECO:0000313" key="2">
    <source>
        <dbReference type="Proteomes" id="UP000182259"/>
    </source>
</evidence>
<protein>
    <submittedName>
        <fullName evidence="1">CIC11C00000002181</fullName>
    </submittedName>
</protein>
<sequence>MSAVRSFQRSALKRALGIRTYATEPTLKARLAEILPEKAEEVKQLKKEYGKTVCIIFPEVGVDIPIGM</sequence>
<organism evidence="1 2">
    <name type="scientific">Sungouiella intermedia</name>
    <dbReference type="NCBI Taxonomy" id="45354"/>
    <lineage>
        <taxon>Eukaryota</taxon>
        <taxon>Fungi</taxon>
        <taxon>Dikarya</taxon>
        <taxon>Ascomycota</taxon>
        <taxon>Saccharomycotina</taxon>
        <taxon>Pichiomycetes</taxon>
        <taxon>Metschnikowiaceae</taxon>
        <taxon>Sungouiella</taxon>
    </lineage>
</organism>
<proteinExistence type="predicted"/>